<accession>A0A553GTW2</accession>
<keyword evidence="6" id="KW-0444">Lipid biosynthesis</keyword>
<reference evidence="18 19" key="1">
    <citation type="submission" date="2019-07" db="EMBL/GenBank/DDBJ databases">
        <title>Pseudomonas mangiferae sp. nov., isolated from bark of mango tree in Thailand.</title>
        <authorList>
            <person name="Srisuk N."/>
            <person name="Anurat P."/>
        </authorList>
    </citation>
    <scope>NUCLEOTIDE SEQUENCE [LARGE SCALE GENOMIC DNA]</scope>
    <source>
        <strain evidence="18 19">DMKU_BBB3-04</strain>
    </source>
</reference>
<evidence type="ECO:0000256" key="10">
    <source>
        <dbReference type="ARBA" id="ARBA00023098"/>
    </source>
</evidence>
<comment type="caution">
    <text evidence="18">The sequence shown here is derived from an EMBL/GenBank/DDBJ whole genome shotgun (WGS) entry which is preliminary data.</text>
</comment>
<keyword evidence="10" id="KW-0443">Lipid metabolism</keyword>
<evidence type="ECO:0000256" key="11">
    <source>
        <dbReference type="ARBA" id="ARBA00023136"/>
    </source>
</evidence>
<feature type="transmembrane region" description="Helical" evidence="17">
    <location>
        <begin position="128"/>
        <end position="147"/>
    </location>
</feature>
<dbReference type="OrthoDB" id="9777147at2"/>
<keyword evidence="12" id="KW-0594">Phospholipid biosynthesis</keyword>
<dbReference type="NCBIfam" id="TIGR00473">
    <property type="entry name" value="pssA"/>
    <property type="match status" value="1"/>
</dbReference>
<evidence type="ECO:0000256" key="5">
    <source>
        <dbReference type="ARBA" id="ARBA00017171"/>
    </source>
</evidence>
<evidence type="ECO:0000256" key="13">
    <source>
        <dbReference type="ARBA" id="ARBA00023264"/>
    </source>
</evidence>
<feature type="region of interest" description="Disordered" evidence="16">
    <location>
        <begin position="1"/>
        <end position="20"/>
    </location>
</feature>
<evidence type="ECO:0000256" key="4">
    <source>
        <dbReference type="ARBA" id="ARBA00013174"/>
    </source>
</evidence>
<keyword evidence="19" id="KW-1185">Reference proteome</keyword>
<dbReference type="PANTHER" id="PTHR14269:SF61">
    <property type="entry name" value="CDP-DIACYLGLYCEROL--SERINE O-PHOSPHATIDYLTRANSFERASE"/>
    <property type="match status" value="1"/>
</dbReference>
<evidence type="ECO:0000256" key="7">
    <source>
        <dbReference type="ARBA" id="ARBA00022679"/>
    </source>
</evidence>
<comment type="subcellular location">
    <subcellularLocation>
        <location evidence="2">Endomembrane system</location>
        <topology evidence="2">Multi-pass membrane protein</topology>
    </subcellularLocation>
</comment>
<evidence type="ECO:0000256" key="15">
    <source>
        <dbReference type="RuleBase" id="RU003750"/>
    </source>
</evidence>
<keyword evidence="7 15" id="KW-0808">Transferase</keyword>
<evidence type="ECO:0000256" key="17">
    <source>
        <dbReference type="SAM" id="Phobius"/>
    </source>
</evidence>
<dbReference type="InterPro" id="IPR050324">
    <property type="entry name" value="CDP-alcohol_PTase-I"/>
</dbReference>
<protein>
    <recommendedName>
        <fullName evidence="5">CDP-diacylglycerol--serine O-phosphatidyltransferase</fullName>
        <ecNumber evidence="4">2.7.8.8</ecNumber>
    </recommendedName>
    <alternativeName>
        <fullName evidence="14">Phosphatidylserine synthase</fullName>
    </alternativeName>
</protein>
<name>A0A553GTW2_9PSED</name>
<evidence type="ECO:0000313" key="18">
    <source>
        <dbReference type="EMBL" id="TRX72952.1"/>
    </source>
</evidence>
<dbReference type="Proteomes" id="UP000315235">
    <property type="component" value="Unassembled WGS sequence"/>
</dbReference>
<proteinExistence type="inferred from homology"/>
<organism evidence="18 19">
    <name type="scientific">Pseudomonas mangiferae</name>
    <dbReference type="NCBI Taxonomy" id="2593654"/>
    <lineage>
        <taxon>Bacteria</taxon>
        <taxon>Pseudomonadati</taxon>
        <taxon>Pseudomonadota</taxon>
        <taxon>Gammaproteobacteria</taxon>
        <taxon>Pseudomonadales</taxon>
        <taxon>Pseudomonadaceae</taxon>
        <taxon>Pseudomonas</taxon>
    </lineage>
</organism>
<dbReference type="GO" id="GO:0016020">
    <property type="term" value="C:membrane"/>
    <property type="evidence" value="ECO:0007669"/>
    <property type="project" value="InterPro"/>
</dbReference>
<evidence type="ECO:0000256" key="16">
    <source>
        <dbReference type="SAM" id="MobiDB-lite"/>
    </source>
</evidence>
<dbReference type="GO" id="GO:0012505">
    <property type="term" value="C:endomembrane system"/>
    <property type="evidence" value="ECO:0007669"/>
    <property type="project" value="UniProtKB-SubCell"/>
</dbReference>
<feature type="transmembrane region" description="Helical" evidence="17">
    <location>
        <begin position="159"/>
        <end position="179"/>
    </location>
</feature>
<dbReference type="Gene3D" id="1.20.120.1760">
    <property type="match status" value="1"/>
</dbReference>
<dbReference type="RefSeq" id="WP_143490246.1">
    <property type="nucleotide sequence ID" value="NZ_VJOY01000024.1"/>
</dbReference>
<evidence type="ECO:0000256" key="8">
    <source>
        <dbReference type="ARBA" id="ARBA00022692"/>
    </source>
</evidence>
<evidence type="ECO:0000256" key="6">
    <source>
        <dbReference type="ARBA" id="ARBA00022516"/>
    </source>
</evidence>
<feature type="transmembrane region" description="Helical" evidence="17">
    <location>
        <begin position="222"/>
        <end position="238"/>
    </location>
</feature>
<dbReference type="InterPro" id="IPR004533">
    <property type="entry name" value="CDP-diaglyc--ser_O-PTrfase"/>
</dbReference>
<evidence type="ECO:0000256" key="1">
    <source>
        <dbReference type="ARBA" id="ARBA00000287"/>
    </source>
</evidence>
<comment type="catalytic activity">
    <reaction evidence="1">
        <text>a CDP-1,2-diacyl-sn-glycerol + L-serine = a 1,2-diacyl-sn-glycero-3-phospho-L-serine + CMP + H(+)</text>
        <dbReference type="Rhea" id="RHEA:16913"/>
        <dbReference type="ChEBI" id="CHEBI:15378"/>
        <dbReference type="ChEBI" id="CHEBI:33384"/>
        <dbReference type="ChEBI" id="CHEBI:57262"/>
        <dbReference type="ChEBI" id="CHEBI:58332"/>
        <dbReference type="ChEBI" id="CHEBI:60377"/>
        <dbReference type="EC" id="2.7.8.8"/>
    </reaction>
</comment>
<evidence type="ECO:0000256" key="12">
    <source>
        <dbReference type="ARBA" id="ARBA00023209"/>
    </source>
</evidence>
<keyword evidence="11 17" id="KW-0472">Membrane</keyword>
<evidence type="ECO:0000256" key="9">
    <source>
        <dbReference type="ARBA" id="ARBA00022989"/>
    </source>
</evidence>
<keyword evidence="13" id="KW-1208">Phospholipid metabolism</keyword>
<feature type="transmembrane region" description="Helical" evidence="17">
    <location>
        <begin position="66"/>
        <end position="83"/>
    </location>
</feature>
<evidence type="ECO:0000256" key="2">
    <source>
        <dbReference type="ARBA" id="ARBA00004127"/>
    </source>
</evidence>
<dbReference type="Pfam" id="PF01066">
    <property type="entry name" value="CDP-OH_P_transf"/>
    <property type="match status" value="1"/>
</dbReference>
<keyword evidence="8 17" id="KW-0812">Transmembrane</keyword>
<feature type="transmembrane region" description="Helical" evidence="17">
    <location>
        <begin position="244"/>
        <end position="262"/>
    </location>
</feature>
<gene>
    <name evidence="18" type="primary">pssA</name>
    <name evidence="18" type="ORF">FM069_20395</name>
</gene>
<dbReference type="PANTHER" id="PTHR14269">
    <property type="entry name" value="CDP-DIACYLGLYCEROL--GLYCEROL-3-PHOSPHATE 3-PHOSPHATIDYLTRANSFERASE-RELATED"/>
    <property type="match status" value="1"/>
</dbReference>
<dbReference type="PROSITE" id="PS00379">
    <property type="entry name" value="CDP_ALCOHOL_P_TRANSF"/>
    <property type="match status" value="1"/>
</dbReference>
<dbReference type="AlphaFoldDB" id="A0A553GTW2"/>
<evidence type="ECO:0000256" key="14">
    <source>
        <dbReference type="ARBA" id="ARBA00032361"/>
    </source>
</evidence>
<sequence length="271" mass="29213">MNERPEESSQAADAESLLPIDEHVEEGHDAEGRKVRHRGIYLLPNLFTTANLFAGFYSIINAMGGNFATAAATIFVAMVLDSLDGRVARLTNTQSAFGAEYDSLSDMVAFGLAPALLAYEWALGDLRSVGLAVAFIYVAGAALRLARFNTQIGKVDKKWFIGLASPAAAGVVAGTVWTFSDFGIRGSNMSFLVALLVAAAGTLMVSNIKYYSFKDLDMKGRVPFVAILVVVLVFAVVFSDPPRVLLLIFLAYAASGPIQHLLRGRRRKTEV</sequence>
<evidence type="ECO:0000256" key="3">
    <source>
        <dbReference type="ARBA" id="ARBA00010441"/>
    </source>
</evidence>
<dbReference type="EC" id="2.7.8.8" evidence="4"/>
<dbReference type="InterPro" id="IPR043130">
    <property type="entry name" value="CDP-OH_PTrfase_TM_dom"/>
</dbReference>
<comment type="similarity">
    <text evidence="3 15">Belongs to the CDP-alcohol phosphatidyltransferase class-I family.</text>
</comment>
<feature type="transmembrane region" description="Helical" evidence="17">
    <location>
        <begin position="191"/>
        <end position="210"/>
    </location>
</feature>
<dbReference type="EMBL" id="VJOY01000024">
    <property type="protein sequence ID" value="TRX72952.1"/>
    <property type="molecule type" value="Genomic_DNA"/>
</dbReference>
<dbReference type="GO" id="GO:0008654">
    <property type="term" value="P:phospholipid biosynthetic process"/>
    <property type="evidence" value="ECO:0007669"/>
    <property type="project" value="UniProtKB-KW"/>
</dbReference>
<dbReference type="GO" id="GO:0003882">
    <property type="term" value="F:CDP-diacylglycerol-serine O-phosphatidyltransferase activity"/>
    <property type="evidence" value="ECO:0007669"/>
    <property type="project" value="UniProtKB-EC"/>
</dbReference>
<evidence type="ECO:0000313" key="19">
    <source>
        <dbReference type="Proteomes" id="UP000315235"/>
    </source>
</evidence>
<keyword evidence="9 17" id="KW-1133">Transmembrane helix</keyword>
<dbReference type="InterPro" id="IPR048254">
    <property type="entry name" value="CDP_ALCOHOL_P_TRANSF_CS"/>
</dbReference>
<dbReference type="InterPro" id="IPR000462">
    <property type="entry name" value="CDP-OH_P_trans"/>
</dbReference>